<keyword evidence="3" id="KW-1185">Reference proteome</keyword>
<reference evidence="2" key="1">
    <citation type="submission" date="2024-02" db="EMBL/GenBank/DDBJ databases">
        <authorList>
            <consortium name="ELIXIR-Norway"/>
            <consortium name="Elixir Norway"/>
        </authorList>
    </citation>
    <scope>NUCLEOTIDE SEQUENCE</scope>
</reference>
<proteinExistence type="predicted"/>
<dbReference type="Proteomes" id="UP001497444">
    <property type="component" value="Chromosome 19"/>
</dbReference>
<feature type="region of interest" description="Disordered" evidence="1">
    <location>
        <begin position="142"/>
        <end position="171"/>
    </location>
</feature>
<feature type="region of interest" description="Disordered" evidence="1">
    <location>
        <begin position="56"/>
        <end position="93"/>
    </location>
</feature>
<evidence type="ECO:0000313" key="2">
    <source>
        <dbReference type="EMBL" id="CAK9267499.1"/>
    </source>
</evidence>
<evidence type="ECO:0000256" key="1">
    <source>
        <dbReference type="SAM" id="MobiDB-lite"/>
    </source>
</evidence>
<gene>
    <name evidence="2" type="ORF">CSSPJE1EN1_LOCUS12977</name>
</gene>
<feature type="compositionally biased region" description="Polar residues" evidence="1">
    <location>
        <begin position="59"/>
        <end position="73"/>
    </location>
</feature>
<dbReference type="EMBL" id="OZ020114">
    <property type="protein sequence ID" value="CAK9267499.1"/>
    <property type="molecule type" value="Genomic_DNA"/>
</dbReference>
<protein>
    <submittedName>
        <fullName evidence="2">Uncharacterized protein</fullName>
    </submittedName>
</protein>
<accession>A0ABP0WKW4</accession>
<sequence>MEALAPGEELPGISPELDNNKVRSVTMNSRKESITKPSSSASAAFESLNAASRFGLSVRVSNQRKSEPTNSENTPRRDTGLDGGSNPQAHVSDVVSSYGGNIVSGRWALANRGMLDQQRTKTSKQSTTQIQAQSLEMEAVHLTSEESTPGADFHQSDHFDENQPLALTPQRSSPVIKYRICTV</sequence>
<name>A0ABP0WKW4_9BRYO</name>
<evidence type="ECO:0000313" key="3">
    <source>
        <dbReference type="Proteomes" id="UP001497444"/>
    </source>
</evidence>
<feature type="region of interest" description="Disordered" evidence="1">
    <location>
        <begin position="1"/>
        <end position="43"/>
    </location>
</feature>
<organism evidence="2 3">
    <name type="scientific">Sphagnum jensenii</name>
    <dbReference type="NCBI Taxonomy" id="128206"/>
    <lineage>
        <taxon>Eukaryota</taxon>
        <taxon>Viridiplantae</taxon>
        <taxon>Streptophyta</taxon>
        <taxon>Embryophyta</taxon>
        <taxon>Bryophyta</taxon>
        <taxon>Sphagnophytina</taxon>
        <taxon>Sphagnopsida</taxon>
        <taxon>Sphagnales</taxon>
        <taxon>Sphagnaceae</taxon>
        <taxon>Sphagnum</taxon>
    </lineage>
</organism>